<name>G2RGI6_THETT</name>
<dbReference type="eggNOG" id="ENOG502T678">
    <property type="taxonomic scope" value="Eukaryota"/>
</dbReference>
<evidence type="ECO:0000313" key="2">
    <source>
        <dbReference type="Proteomes" id="UP000008181"/>
    </source>
</evidence>
<dbReference type="GeneID" id="11523321"/>
<dbReference type="EMBL" id="CP003014">
    <property type="protein sequence ID" value="AEO71875.1"/>
    <property type="molecule type" value="Genomic_DNA"/>
</dbReference>
<dbReference type="AlphaFoldDB" id="G2RGI6"/>
<dbReference type="HOGENOM" id="CLU_057547_3_1_1"/>
<sequence length="293" mass="31734">MPSKTWFLPPDFTFLPDGQIALGNVIADPRRPTATLASLAAHPTIPLPSAQSIIEKNRSFTTEKNRSFGLRLLASLLDLAGAHGQTDLSRYKSRTFGAADHEVRAFNGPISREALEAIVALDGVRQHIRSGRFGPRPVYLITGLRVARQSFTVADEKGRKTAVAVGGSGPVPAGPVPLGLGADVSGSREHRRVDVYETAPGIVFAYRLHVIRPKRAGAEAELFSDRTAFFSGGPEDDEEEEGMEAVEVNAAVLREDLDLDLDGYEERWIEEGDDESYVVFGPEDSLAAPASRL</sequence>
<keyword evidence="2" id="KW-1185">Reference proteome</keyword>
<organism evidence="1 2">
    <name type="scientific">Thermothielavioides terrestris (strain ATCC 38088 / NRRL 8126)</name>
    <name type="common">Thielavia terrestris</name>
    <dbReference type="NCBI Taxonomy" id="578455"/>
    <lineage>
        <taxon>Eukaryota</taxon>
        <taxon>Fungi</taxon>
        <taxon>Dikarya</taxon>
        <taxon>Ascomycota</taxon>
        <taxon>Pezizomycotina</taxon>
        <taxon>Sordariomycetes</taxon>
        <taxon>Sordariomycetidae</taxon>
        <taxon>Sordariales</taxon>
        <taxon>Chaetomiaceae</taxon>
        <taxon>Thermothielavioides</taxon>
        <taxon>Thermothielavioides terrestris</taxon>
    </lineage>
</organism>
<evidence type="ECO:0000313" key="1">
    <source>
        <dbReference type="EMBL" id="AEO71875.1"/>
    </source>
</evidence>
<proteinExistence type="predicted"/>
<dbReference type="RefSeq" id="XP_003658211.1">
    <property type="nucleotide sequence ID" value="XM_003658163.1"/>
</dbReference>
<accession>G2RGI6</accession>
<gene>
    <name evidence="1" type="ORF">THITE_2124750</name>
</gene>
<reference evidence="1 2" key="1">
    <citation type="journal article" date="2011" name="Nat. Biotechnol.">
        <title>Comparative genomic analysis of the thermophilic biomass-degrading fungi Myceliophthora thermophila and Thielavia terrestris.</title>
        <authorList>
            <person name="Berka R.M."/>
            <person name="Grigoriev I.V."/>
            <person name="Otillar R."/>
            <person name="Salamov A."/>
            <person name="Grimwood J."/>
            <person name="Reid I."/>
            <person name="Ishmael N."/>
            <person name="John T."/>
            <person name="Darmond C."/>
            <person name="Moisan M.-C."/>
            <person name="Henrissat B."/>
            <person name="Coutinho P.M."/>
            <person name="Lombard V."/>
            <person name="Natvig D.O."/>
            <person name="Lindquist E."/>
            <person name="Schmutz J."/>
            <person name="Lucas S."/>
            <person name="Harris P."/>
            <person name="Powlowski J."/>
            <person name="Bellemare A."/>
            <person name="Taylor D."/>
            <person name="Butler G."/>
            <person name="de Vries R.P."/>
            <person name="Allijn I.E."/>
            <person name="van den Brink J."/>
            <person name="Ushinsky S."/>
            <person name="Storms R."/>
            <person name="Powell A.J."/>
            <person name="Paulsen I.T."/>
            <person name="Elbourne L.D.H."/>
            <person name="Baker S.E."/>
            <person name="Magnuson J."/>
            <person name="LaBoissiere S."/>
            <person name="Clutterbuck A.J."/>
            <person name="Martinez D."/>
            <person name="Wogulis M."/>
            <person name="de Leon A.L."/>
            <person name="Rey M.W."/>
            <person name="Tsang A."/>
        </authorList>
    </citation>
    <scope>NUCLEOTIDE SEQUENCE [LARGE SCALE GENOMIC DNA]</scope>
    <source>
        <strain evidence="2">ATCC 38088 / NRRL 8126</strain>
    </source>
</reference>
<dbReference type="Proteomes" id="UP000008181">
    <property type="component" value="Chromosome 6"/>
</dbReference>
<dbReference type="KEGG" id="ttt:THITE_2124750"/>
<protein>
    <submittedName>
        <fullName evidence="1">Uncharacterized protein</fullName>
    </submittedName>
</protein>
<dbReference type="OrthoDB" id="4583190at2759"/>